<gene>
    <name evidence="1" type="ORF">HHS34_009985</name>
</gene>
<accession>A0ACD5HE53</accession>
<reference evidence="1 2" key="1">
    <citation type="journal article" date="2021" name="ISME J.">
        <title>Genomic evolution of the class Acidithiobacillia: deep-branching Proteobacteria living in extreme acidic conditions.</title>
        <authorList>
            <person name="Moya-Beltran A."/>
            <person name="Beard S."/>
            <person name="Rojas-Villalobos C."/>
            <person name="Issotta F."/>
            <person name="Gallardo Y."/>
            <person name="Ulloa R."/>
            <person name="Giaveno A."/>
            <person name="Degli Esposti M."/>
            <person name="Johnson D.B."/>
            <person name="Quatrini R."/>
        </authorList>
    </citation>
    <scope>NUCLEOTIDE SEQUENCE [LARGE SCALE GENOMIC DNA]</scope>
    <source>
        <strain evidence="1 2">GG1-14</strain>
    </source>
</reference>
<evidence type="ECO:0000313" key="1">
    <source>
        <dbReference type="EMBL" id="XRI72771.1"/>
    </source>
</evidence>
<dbReference type="Proteomes" id="UP001195965">
    <property type="component" value="Chromosome"/>
</dbReference>
<proteinExistence type="predicted"/>
<name>A0ACD5HE53_9PROT</name>
<organism evidence="1 2">
    <name type="scientific">Acidithiobacillus montserratensis</name>
    <dbReference type="NCBI Taxonomy" id="2729135"/>
    <lineage>
        <taxon>Bacteria</taxon>
        <taxon>Pseudomonadati</taxon>
        <taxon>Pseudomonadota</taxon>
        <taxon>Acidithiobacillia</taxon>
        <taxon>Acidithiobacillales</taxon>
        <taxon>Acidithiobacillaceae</taxon>
        <taxon>Acidithiobacillus</taxon>
    </lineage>
</organism>
<keyword evidence="2" id="KW-1185">Reference proteome</keyword>
<dbReference type="EMBL" id="CP127526">
    <property type="protein sequence ID" value="XRI72771.1"/>
    <property type="molecule type" value="Genomic_DNA"/>
</dbReference>
<protein>
    <submittedName>
        <fullName evidence="1">Site-specific integrase</fullName>
    </submittedName>
</protein>
<evidence type="ECO:0000313" key="2">
    <source>
        <dbReference type="Proteomes" id="UP001195965"/>
    </source>
</evidence>
<sequence>MIRKQGFPSQTKTFRTKAEAQDWAKVTEAEMAKGTWRDRREAESTTLSEALDRYAREVSGLKKGTAQELSIIAKLKTSPLAPLYLGAIQGKHVANYRDELLAEGYKPATIKRRLAILSHLYVIADKEWGIDGLVNPVPRVTVKTGNNARDRRLQPGEEQRLLEAAEEYRGGLPLIIRFALETAMRRGEIAAMRWAHIESGGRVLRVPDSKNGESRMVPLSTVAAGILQGLPRRIDGKVWGIRADSITQAFDRACNRAGIEDLRFHDLRHEATSRLFEKGLNPMQVASITGHKTLQMLKRYTHLRAEDLAKILG</sequence>